<dbReference type="RefSeq" id="WP_108907685.1">
    <property type="nucleotide sequence ID" value="NZ_CP029188.1"/>
</dbReference>
<dbReference type="Proteomes" id="UP000244900">
    <property type="component" value="Chromosome"/>
</dbReference>
<protein>
    <recommendedName>
        <fullName evidence="3">Peptidase C39 domain-containing protein</fullName>
    </recommendedName>
</protein>
<evidence type="ECO:0000313" key="2">
    <source>
        <dbReference type="Proteomes" id="UP000244900"/>
    </source>
</evidence>
<dbReference type="AlphaFoldDB" id="A0A2S1SYK5"/>
<dbReference type="EMBL" id="CP029188">
    <property type="protein sequence ID" value="AWI31478.1"/>
    <property type="molecule type" value="Genomic_DNA"/>
</dbReference>
<accession>A0A2S1SYK5</accession>
<dbReference type="Gene3D" id="3.90.70.10">
    <property type="entry name" value="Cysteine proteinases"/>
    <property type="match status" value="1"/>
</dbReference>
<sequence length="310" mass="32855">MLPYTGSGPYCFSNSLAMTLGEGAPPSPFLEVLTGSPFGFQLLLGEVPLFDPFGWDPEAGLDAAIELLGYTCERSDGDDAGEALLRLSAATARGPVLVGPLDMGLLLHQPGSGSATGADHYVVVVAVDGGTVVFHDPHGHPYATLPTAEFLRAWSAEEVAYIERGFVLRTSFVRRREVTVDEALRASLPGAVAWLGVRGDRDVPPGSLPNAQGLERLAQQIEEGELSPEIREMMEKFSVRVGARRLSDAAVALAGSGFPEPARLLRAQARLLGSLQYPLVTGDDAALVTGLRRLAPTYGELHGALAEAVR</sequence>
<evidence type="ECO:0008006" key="3">
    <source>
        <dbReference type="Google" id="ProtNLM"/>
    </source>
</evidence>
<reference evidence="1 2" key="1">
    <citation type="submission" date="2018-05" db="EMBL/GenBank/DDBJ databases">
        <title>Complete genome sequence of sponge-derived Streptomyces sp. HNM0039.</title>
        <authorList>
            <person name="Huang X."/>
            <person name="Zhou S."/>
        </authorList>
    </citation>
    <scope>NUCLEOTIDE SEQUENCE [LARGE SCALE GENOMIC DNA]</scope>
    <source>
        <strain evidence="1 2">HNM0039</strain>
    </source>
</reference>
<name>A0A2S1SYK5_9ACTN</name>
<dbReference type="KEGG" id="stir:DDW44_23895"/>
<gene>
    <name evidence="1" type="ORF">DDW44_23895</name>
</gene>
<proteinExistence type="predicted"/>
<dbReference type="OrthoDB" id="8065844at2"/>
<organism evidence="1 2">
    <name type="scientific">Streptomyces tirandamycinicus</name>
    <dbReference type="NCBI Taxonomy" id="2174846"/>
    <lineage>
        <taxon>Bacteria</taxon>
        <taxon>Bacillati</taxon>
        <taxon>Actinomycetota</taxon>
        <taxon>Actinomycetes</taxon>
        <taxon>Kitasatosporales</taxon>
        <taxon>Streptomycetaceae</taxon>
        <taxon>Streptomyces</taxon>
    </lineage>
</organism>
<evidence type="ECO:0000313" key="1">
    <source>
        <dbReference type="EMBL" id="AWI31478.1"/>
    </source>
</evidence>
<keyword evidence="2" id="KW-1185">Reference proteome</keyword>